<gene>
    <name evidence="2" type="ORF">M422DRAFT_265200</name>
</gene>
<evidence type="ECO:0000256" key="1">
    <source>
        <dbReference type="SAM" id="MobiDB-lite"/>
    </source>
</evidence>
<dbReference type="HOGENOM" id="CLU_2251761_0_0_1"/>
<sequence>MPITHLPLYRKLLDFISSKIPPQVSNTPNAPLSKYQQVNIQVAEPTKKVPAKRDRKPAANKQSPVSDPERQSKRLRTRKNVDSIPKTSGEPVDNGLGMNISAAA</sequence>
<dbReference type="AlphaFoldDB" id="A0A0C9TRS7"/>
<proteinExistence type="predicted"/>
<keyword evidence="3" id="KW-1185">Reference proteome</keyword>
<name>A0A0C9TRS7_SPHS4</name>
<accession>A0A0C9TRS7</accession>
<evidence type="ECO:0000313" key="2">
    <source>
        <dbReference type="EMBL" id="KIJ32863.1"/>
    </source>
</evidence>
<feature type="region of interest" description="Disordered" evidence="1">
    <location>
        <begin position="19"/>
        <end position="104"/>
    </location>
</feature>
<organism evidence="2 3">
    <name type="scientific">Sphaerobolus stellatus (strain SS14)</name>
    <dbReference type="NCBI Taxonomy" id="990650"/>
    <lineage>
        <taxon>Eukaryota</taxon>
        <taxon>Fungi</taxon>
        <taxon>Dikarya</taxon>
        <taxon>Basidiomycota</taxon>
        <taxon>Agaricomycotina</taxon>
        <taxon>Agaricomycetes</taxon>
        <taxon>Phallomycetidae</taxon>
        <taxon>Geastrales</taxon>
        <taxon>Sphaerobolaceae</taxon>
        <taxon>Sphaerobolus</taxon>
    </lineage>
</organism>
<reference evidence="2 3" key="1">
    <citation type="submission" date="2014-06" db="EMBL/GenBank/DDBJ databases">
        <title>Evolutionary Origins and Diversification of the Mycorrhizal Mutualists.</title>
        <authorList>
            <consortium name="DOE Joint Genome Institute"/>
            <consortium name="Mycorrhizal Genomics Consortium"/>
            <person name="Kohler A."/>
            <person name="Kuo A."/>
            <person name="Nagy L.G."/>
            <person name="Floudas D."/>
            <person name="Copeland A."/>
            <person name="Barry K.W."/>
            <person name="Cichocki N."/>
            <person name="Veneault-Fourrey C."/>
            <person name="LaButti K."/>
            <person name="Lindquist E.A."/>
            <person name="Lipzen A."/>
            <person name="Lundell T."/>
            <person name="Morin E."/>
            <person name="Murat C."/>
            <person name="Riley R."/>
            <person name="Ohm R."/>
            <person name="Sun H."/>
            <person name="Tunlid A."/>
            <person name="Henrissat B."/>
            <person name="Grigoriev I.V."/>
            <person name="Hibbett D.S."/>
            <person name="Martin F."/>
        </authorList>
    </citation>
    <scope>NUCLEOTIDE SEQUENCE [LARGE SCALE GENOMIC DNA]</scope>
    <source>
        <strain evidence="2 3">SS14</strain>
    </source>
</reference>
<protein>
    <submittedName>
        <fullName evidence="2">Uncharacterized protein</fullName>
    </submittedName>
</protein>
<dbReference type="Proteomes" id="UP000054279">
    <property type="component" value="Unassembled WGS sequence"/>
</dbReference>
<evidence type="ECO:0000313" key="3">
    <source>
        <dbReference type="Proteomes" id="UP000054279"/>
    </source>
</evidence>
<dbReference type="EMBL" id="KN837220">
    <property type="protein sequence ID" value="KIJ32863.1"/>
    <property type="molecule type" value="Genomic_DNA"/>
</dbReference>
<feature type="compositionally biased region" description="Polar residues" evidence="1">
    <location>
        <begin position="23"/>
        <end position="40"/>
    </location>
</feature>